<sequence length="149" mass="16885">MAFGNRAQTILFSHSQPQFFLLIESSITASSHPSPFQFQLTFPTPSAPQQDYSGGYRRFPDDKATKRSYNSNLSDHSTHSILQEIDDGTSNDSSFLIPIDCGFSVRFSNSVKRSALRCFLRVLIVVIEYCIGDFAVKLFVLCFYYYAHV</sequence>
<evidence type="ECO:0000313" key="1">
    <source>
        <dbReference type="EMBL" id="CAJ2637727.1"/>
    </source>
</evidence>
<accession>A0ACB0J340</accession>
<gene>
    <name evidence="1" type="ORF">MILVUS5_LOCUS8049</name>
</gene>
<protein>
    <submittedName>
        <fullName evidence="1">Uncharacterized protein</fullName>
    </submittedName>
</protein>
<proteinExistence type="predicted"/>
<dbReference type="Proteomes" id="UP001177021">
    <property type="component" value="Unassembled WGS sequence"/>
</dbReference>
<evidence type="ECO:0000313" key="2">
    <source>
        <dbReference type="Proteomes" id="UP001177021"/>
    </source>
</evidence>
<keyword evidence="2" id="KW-1185">Reference proteome</keyword>
<organism evidence="1 2">
    <name type="scientific">Trifolium pratense</name>
    <name type="common">Red clover</name>
    <dbReference type="NCBI Taxonomy" id="57577"/>
    <lineage>
        <taxon>Eukaryota</taxon>
        <taxon>Viridiplantae</taxon>
        <taxon>Streptophyta</taxon>
        <taxon>Embryophyta</taxon>
        <taxon>Tracheophyta</taxon>
        <taxon>Spermatophyta</taxon>
        <taxon>Magnoliopsida</taxon>
        <taxon>eudicotyledons</taxon>
        <taxon>Gunneridae</taxon>
        <taxon>Pentapetalae</taxon>
        <taxon>rosids</taxon>
        <taxon>fabids</taxon>
        <taxon>Fabales</taxon>
        <taxon>Fabaceae</taxon>
        <taxon>Papilionoideae</taxon>
        <taxon>50 kb inversion clade</taxon>
        <taxon>NPAAA clade</taxon>
        <taxon>Hologalegina</taxon>
        <taxon>IRL clade</taxon>
        <taxon>Trifolieae</taxon>
        <taxon>Trifolium</taxon>
    </lineage>
</organism>
<comment type="caution">
    <text evidence="1">The sequence shown here is derived from an EMBL/GenBank/DDBJ whole genome shotgun (WGS) entry which is preliminary data.</text>
</comment>
<dbReference type="EMBL" id="CASHSV030000013">
    <property type="protein sequence ID" value="CAJ2637727.1"/>
    <property type="molecule type" value="Genomic_DNA"/>
</dbReference>
<name>A0ACB0J340_TRIPR</name>
<reference evidence="1" key="1">
    <citation type="submission" date="2023-10" db="EMBL/GenBank/DDBJ databases">
        <authorList>
            <person name="Rodriguez Cubillos JULIANA M."/>
            <person name="De Vega J."/>
        </authorList>
    </citation>
    <scope>NUCLEOTIDE SEQUENCE</scope>
</reference>